<name>A0A4Y8PRR5_9BACL</name>
<evidence type="ECO:0000256" key="5">
    <source>
        <dbReference type="ARBA" id="ARBA00021779"/>
    </source>
</evidence>
<evidence type="ECO:0000256" key="1">
    <source>
        <dbReference type="ARBA" id="ARBA00001933"/>
    </source>
</evidence>
<keyword evidence="7" id="KW-0808">Transferase</keyword>
<comment type="subunit">
    <text evidence="3">Homodimer.</text>
</comment>
<dbReference type="InterPro" id="IPR036038">
    <property type="entry name" value="Aminotransferase-like"/>
</dbReference>
<protein>
    <recommendedName>
        <fullName evidence="5">D-alanine aminotransferase</fullName>
        <ecNumber evidence="4">2.6.1.21</ecNumber>
    </recommendedName>
    <alternativeName>
        <fullName evidence="11">D-amino acid aminotransferase</fullName>
    </alternativeName>
    <alternativeName>
        <fullName evidence="9">D-amino acid transaminase</fullName>
    </alternativeName>
    <alternativeName>
        <fullName evidence="10">D-aspartate aminotransferase</fullName>
    </alternativeName>
</protein>
<dbReference type="GO" id="GO:0030170">
    <property type="term" value="F:pyridoxal phosphate binding"/>
    <property type="evidence" value="ECO:0007669"/>
    <property type="project" value="InterPro"/>
</dbReference>
<dbReference type="FunFam" id="3.20.10.10:FF:000002">
    <property type="entry name" value="D-alanine aminotransferase"/>
    <property type="match status" value="1"/>
</dbReference>
<comment type="caution">
    <text evidence="13">The sequence shown here is derived from an EMBL/GenBank/DDBJ whole genome shotgun (WGS) entry which is preliminary data.</text>
</comment>
<evidence type="ECO:0000313" key="13">
    <source>
        <dbReference type="EMBL" id="TFE83443.1"/>
    </source>
</evidence>
<dbReference type="OrthoDB" id="9805628at2"/>
<evidence type="ECO:0000313" key="14">
    <source>
        <dbReference type="Proteomes" id="UP000298246"/>
    </source>
</evidence>
<dbReference type="AlphaFoldDB" id="A0A4Y8PRR5"/>
<dbReference type="GO" id="GO:0046416">
    <property type="term" value="P:D-amino acid metabolic process"/>
    <property type="evidence" value="ECO:0007669"/>
    <property type="project" value="InterPro"/>
</dbReference>
<evidence type="ECO:0000256" key="10">
    <source>
        <dbReference type="ARBA" id="ARBA00033316"/>
    </source>
</evidence>
<evidence type="ECO:0000256" key="8">
    <source>
        <dbReference type="ARBA" id="ARBA00022898"/>
    </source>
</evidence>
<comment type="catalytic activity">
    <reaction evidence="12">
        <text>D-alanine + 2-oxoglutarate = D-glutamate + pyruvate</text>
        <dbReference type="Rhea" id="RHEA:15869"/>
        <dbReference type="ChEBI" id="CHEBI:15361"/>
        <dbReference type="ChEBI" id="CHEBI:16810"/>
        <dbReference type="ChEBI" id="CHEBI:29986"/>
        <dbReference type="ChEBI" id="CHEBI:57416"/>
        <dbReference type="EC" id="2.6.1.21"/>
    </reaction>
</comment>
<dbReference type="GO" id="GO:0046394">
    <property type="term" value="P:carboxylic acid biosynthetic process"/>
    <property type="evidence" value="ECO:0007669"/>
    <property type="project" value="UniProtKB-ARBA"/>
</dbReference>
<evidence type="ECO:0000256" key="3">
    <source>
        <dbReference type="ARBA" id="ARBA00011738"/>
    </source>
</evidence>
<dbReference type="EMBL" id="MYFO01000049">
    <property type="protein sequence ID" value="TFE83443.1"/>
    <property type="molecule type" value="Genomic_DNA"/>
</dbReference>
<dbReference type="InterPro" id="IPR001544">
    <property type="entry name" value="Aminotrans_IV"/>
</dbReference>
<dbReference type="Gene3D" id="3.20.10.10">
    <property type="entry name" value="D-amino Acid Aminotransferase, subunit A, domain 2"/>
    <property type="match status" value="1"/>
</dbReference>
<dbReference type="RefSeq" id="WP_134757178.1">
    <property type="nucleotide sequence ID" value="NZ_MYFO02000004.1"/>
</dbReference>
<sequence length="276" mass="30818">MYFFKDRFMTKDEVRISPDDRGYYFGDGVYEVFRIYGGKLYEKEAHMRRLENSARELRLPLPYSLAEISDLLERLTAQSELDEATLYMQITRGEAVRSHPFPAGAESVLMAYCSEVDRPTRAMQSGISAVTQDDIRWLRCDLKTLNLLPNVLAKQKAMDHGVQEVVLHRNGTVTECSASNVMIVADGMLLTHPANHLILHGITRGVVLELARGLGLRVREEAFGLDELLGAEEVFITGTTVEVTPLVRIDGQPIGSGEPGIVTRRLQTAFEATFSA</sequence>
<dbReference type="InterPro" id="IPR005784">
    <property type="entry name" value="D_amino_transT"/>
</dbReference>
<evidence type="ECO:0000256" key="7">
    <source>
        <dbReference type="ARBA" id="ARBA00022679"/>
    </source>
</evidence>
<evidence type="ECO:0000256" key="12">
    <source>
        <dbReference type="ARBA" id="ARBA00047911"/>
    </source>
</evidence>
<keyword evidence="6" id="KW-0032">Aminotransferase</keyword>
<dbReference type="Gene3D" id="3.30.470.10">
    <property type="match status" value="1"/>
</dbReference>
<dbReference type="EC" id="2.6.1.21" evidence="4"/>
<reference evidence="13 14" key="1">
    <citation type="submission" date="2017-03" db="EMBL/GenBank/DDBJ databases">
        <title>Isolation of Levoglucosan Utilizing Bacteria.</title>
        <authorList>
            <person name="Arya A.S."/>
        </authorList>
    </citation>
    <scope>NUCLEOTIDE SEQUENCE [LARGE SCALE GENOMIC DNA]</scope>
    <source>
        <strain evidence="13 14">MEC069</strain>
    </source>
</reference>
<comment type="similarity">
    <text evidence="2">Belongs to the class-IV pyridoxal-phosphate-dependent aminotransferase family.</text>
</comment>
<evidence type="ECO:0000256" key="2">
    <source>
        <dbReference type="ARBA" id="ARBA00009320"/>
    </source>
</evidence>
<organism evidence="13 14">
    <name type="scientific">Paenibacillus athensensis</name>
    <dbReference type="NCBI Taxonomy" id="1967502"/>
    <lineage>
        <taxon>Bacteria</taxon>
        <taxon>Bacillati</taxon>
        <taxon>Bacillota</taxon>
        <taxon>Bacilli</taxon>
        <taxon>Bacillales</taxon>
        <taxon>Paenibacillaceae</taxon>
        <taxon>Paenibacillus</taxon>
    </lineage>
</organism>
<gene>
    <name evidence="13" type="ORF">B5M42_22950</name>
</gene>
<evidence type="ECO:0000256" key="4">
    <source>
        <dbReference type="ARBA" id="ARBA00012874"/>
    </source>
</evidence>
<evidence type="ECO:0000256" key="11">
    <source>
        <dbReference type="ARBA" id="ARBA00033391"/>
    </source>
</evidence>
<evidence type="ECO:0000256" key="6">
    <source>
        <dbReference type="ARBA" id="ARBA00022576"/>
    </source>
</evidence>
<dbReference type="Proteomes" id="UP000298246">
    <property type="component" value="Unassembled WGS sequence"/>
</dbReference>
<dbReference type="InterPro" id="IPR043132">
    <property type="entry name" value="BCAT-like_C"/>
</dbReference>
<accession>A0A4Y8PRR5</accession>
<dbReference type="InterPro" id="IPR050571">
    <property type="entry name" value="Class-IV_PLP-Dep_Aminotrnsfr"/>
</dbReference>
<dbReference type="GO" id="GO:0008652">
    <property type="term" value="P:amino acid biosynthetic process"/>
    <property type="evidence" value="ECO:0007669"/>
    <property type="project" value="UniProtKB-ARBA"/>
</dbReference>
<evidence type="ECO:0000256" key="9">
    <source>
        <dbReference type="ARBA" id="ARBA00030138"/>
    </source>
</evidence>
<dbReference type="GO" id="GO:0047810">
    <property type="term" value="F:D-alanine-2-oxoglutarate aminotransferase activity"/>
    <property type="evidence" value="ECO:0007669"/>
    <property type="project" value="UniProtKB-EC"/>
</dbReference>
<comment type="cofactor">
    <cofactor evidence="1">
        <name>pyridoxal 5'-phosphate</name>
        <dbReference type="ChEBI" id="CHEBI:597326"/>
    </cofactor>
</comment>
<keyword evidence="14" id="KW-1185">Reference proteome</keyword>
<dbReference type="GO" id="GO:0005829">
    <property type="term" value="C:cytosol"/>
    <property type="evidence" value="ECO:0007669"/>
    <property type="project" value="TreeGrafter"/>
</dbReference>
<proteinExistence type="inferred from homology"/>
<dbReference type="InterPro" id="IPR043131">
    <property type="entry name" value="BCAT-like_N"/>
</dbReference>
<dbReference type="Pfam" id="PF01063">
    <property type="entry name" value="Aminotran_4"/>
    <property type="match status" value="1"/>
</dbReference>
<keyword evidence="8" id="KW-0663">Pyridoxal phosphate</keyword>
<dbReference type="SUPFAM" id="SSF56752">
    <property type="entry name" value="D-aminoacid aminotransferase-like PLP-dependent enzymes"/>
    <property type="match status" value="1"/>
</dbReference>
<dbReference type="NCBIfam" id="TIGR01121">
    <property type="entry name" value="D_amino_aminoT"/>
    <property type="match status" value="1"/>
</dbReference>
<dbReference type="CDD" id="cd01558">
    <property type="entry name" value="D-AAT_like"/>
    <property type="match status" value="1"/>
</dbReference>
<dbReference type="PANTHER" id="PTHR42743">
    <property type="entry name" value="AMINO-ACID AMINOTRANSFERASE"/>
    <property type="match status" value="1"/>
</dbReference>
<dbReference type="PANTHER" id="PTHR42743:SF10">
    <property type="entry name" value="D-ALANINE AMINOTRANSFERASE"/>
    <property type="match status" value="1"/>
</dbReference>